<accession>A0A7L5DWM3</accession>
<dbReference type="KEGG" id="mrob:HH214_06180"/>
<dbReference type="Proteomes" id="UP000503278">
    <property type="component" value="Chromosome"/>
</dbReference>
<dbReference type="RefSeq" id="WP_169606500.1">
    <property type="nucleotide sequence ID" value="NZ_CP051682.1"/>
</dbReference>
<dbReference type="EMBL" id="CP051682">
    <property type="protein sequence ID" value="QJD95490.1"/>
    <property type="molecule type" value="Genomic_DNA"/>
</dbReference>
<reference evidence="1 2" key="1">
    <citation type="submission" date="2020-04" db="EMBL/GenBank/DDBJ databases">
        <title>Genome sequencing of novel species.</title>
        <authorList>
            <person name="Heo J."/>
            <person name="Kim S.-J."/>
            <person name="Kim J.-S."/>
            <person name="Hong S.-B."/>
            <person name="Kwon S.-W."/>
        </authorList>
    </citation>
    <scope>NUCLEOTIDE SEQUENCE [LARGE SCALE GENOMIC DNA]</scope>
    <source>
        <strain evidence="1 2">F39-2</strain>
    </source>
</reference>
<organism evidence="1 2">
    <name type="scientific">Mucilaginibacter robiniae</name>
    <dbReference type="NCBI Taxonomy" id="2728022"/>
    <lineage>
        <taxon>Bacteria</taxon>
        <taxon>Pseudomonadati</taxon>
        <taxon>Bacteroidota</taxon>
        <taxon>Sphingobacteriia</taxon>
        <taxon>Sphingobacteriales</taxon>
        <taxon>Sphingobacteriaceae</taxon>
        <taxon>Mucilaginibacter</taxon>
    </lineage>
</organism>
<dbReference type="AlphaFoldDB" id="A0A7L5DWM3"/>
<keyword evidence="2" id="KW-1185">Reference proteome</keyword>
<proteinExistence type="predicted"/>
<name>A0A7L5DWM3_9SPHI</name>
<sequence length="160" mass="18504">MLHRTGYSVYDQGNSKYIQVETVLVFYREKFIISGKHMLFEDTALIGNMSYTDNGLSMSGLERLTQSERLQLVAHIKNYVAPDQASCAPTFGFGLQIKDNVVYCEIIVTDHIYHVWFDGKKVGKLTQNERFNWLQMQSELLPAGTLREISDRIEKHYVNF</sequence>
<evidence type="ECO:0000313" key="2">
    <source>
        <dbReference type="Proteomes" id="UP000503278"/>
    </source>
</evidence>
<evidence type="ECO:0000313" key="1">
    <source>
        <dbReference type="EMBL" id="QJD95490.1"/>
    </source>
</evidence>
<gene>
    <name evidence="1" type="ORF">HH214_06180</name>
</gene>
<protein>
    <submittedName>
        <fullName evidence="1">Uncharacterized protein</fullName>
    </submittedName>
</protein>